<dbReference type="EMBL" id="AHHD01000518">
    <property type="protein sequence ID" value="EKG10432.1"/>
    <property type="molecule type" value="Genomic_DNA"/>
</dbReference>
<dbReference type="GO" id="GO:0006629">
    <property type="term" value="P:lipid metabolic process"/>
    <property type="evidence" value="ECO:0007669"/>
    <property type="project" value="InterPro"/>
</dbReference>
<evidence type="ECO:0000256" key="3">
    <source>
        <dbReference type="ARBA" id="ARBA00007282"/>
    </source>
</evidence>
<reference evidence="10 11" key="1">
    <citation type="journal article" date="2012" name="BMC Genomics">
        <title>Tools to kill: Genome of one of the most destructive plant pathogenic fungi Macrophomina phaseolina.</title>
        <authorList>
            <person name="Islam M.S."/>
            <person name="Haque M.S."/>
            <person name="Islam M.M."/>
            <person name="Emdad E.M."/>
            <person name="Halim A."/>
            <person name="Hossen Q.M.M."/>
            <person name="Hossain M.Z."/>
            <person name="Ahmed B."/>
            <person name="Rahim S."/>
            <person name="Rahman M.S."/>
            <person name="Alam M.M."/>
            <person name="Hou S."/>
            <person name="Wan X."/>
            <person name="Saito J.A."/>
            <person name="Alam M."/>
        </authorList>
    </citation>
    <scope>NUCLEOTIDE SEQUENCE [LARGE SCALE GENOMIC DNA]</scope>
    <source>
        <strain evidence="10 11">MS6</strain>
    </source>
</reference>
<evidence type="ECO:0000256" key="4">
    <source>
        <dbReference type="ARBA" id="ARBA00022679"/>
    </source>
</evidence>
<protein>
    <recommendedName>
        <fullName evidence="9">Wax synthase domain-containing protein</fullName>
    </recommendedName>
</protein>
<evidence type="ECO:0000313" key="10">
    <source>
        <dbReference type="EMBL" id="EKG10432.1"/>
    </source>
</evidence>
<evidence type="ECO:0000313" key="11">
    <source>
        <dbReference type="Proteomes" id="UP000007129"/>
    </source>
</evidence>
<evidence type="ECO:0000256" key="6">
    <source>
        <dbReference type="ARBA" id="ARBA00022989"/>
    </source>
</evidence>
<keyword evidence="4" id="KW-0808">Transferase</keyword>
<dbReference type="InterPro" id="IPR032805">
    <property type="entry name" value="Wax_synthase_dom"/>
</dbReference>
<dbReference type="PANTHER" id="PTHR31595">
    <property type="entry name" value="LONG-CHAIN-ALCOHOL O-FATTY-ACYLTRANSFERASE 3-RELATED"/>
    <property type="match status" value="1"/>
</dbReference>
<comment type="pathway">
    <text evidence="2">Secondary metabolite biosynthesis.</text>
</comment>
<feature type="transmembrane region" description="Helical" evidence="8">
    <location>
        <begin position="208"/>
        <end position="228"/>
    </location>
</feature>
<dbReference type="OrthoDB" id="1077582at2759"/>
<accession>K2RC00</accession>
<feature type="transmembrane region" description="Helical" evidence="8">
    <location>
        <begin position="24"/>
        <end position="47"/>
    </location>
</feature>
<comment type="subcellular location">
    <subcellularLocation>
        <location evidence="1">Membrane</location>
        <topology evidence="1">Multi-pass membrane protein</topology>
    </subcellularLocation>
</comment>
<gene>
    <name evidence="10" type="ORF">MPH_12531</name>
</gene>
<evidence type="ECO:0000256" key="7">
    <source>
        <dbReference type="ARBA" id="ARBA00023136"/>
    </source>
</evidence>
<comment type="caution">
    <text evidence="10">The sequence shown here is derived from an EMBL/GenBank/DDBJ whole genome shotgun (WGS) entry which is preliminary data.</text>
</comment>
<evidence type="ECO:0000256" key="8">
    <source>
        <dbReference type="SAM" id="Phobius"/>
    </source>
</evidence>
<feature type="domain" description="Wax synthase" evidence="9">
    <location>
        <begin position="261"/>
        <end position="343"/>
    </location>
</feature>
<evidence type="ECO:0000256" key="1">
    <source>
        <dbReference type="ARBA" id="ARBA00004141"/>
    </source>
</evidence>
<evidence type="ECO:0000259" key="9">
    <source>
        <dbReference type="Pfam" id="PF13813"/>
    </source>
</evidence>
<dbReference type="InterPro" id="IPR044851">
    <property type="entry name" value="Wax_synthase"/>
</dbReference>
<evidence type="ECO:0000256" key="5">
    <source>
        <dbReference type="ARBA" id="ARBA00022692"/>
    </source>
</evidence>
<dbReference type="eggNOG" id="ENOG502SPEH">
    <property type="taxonomic scope" value="Eukaryota"/>
</dbReference>
<evidence type="ECO:0000256" key="2">
    <source>
        <dbReference type="ARBA" id="ARBA00005179"/>
    </source>
</evidence>
<keyword evidence="7 8" id="KW-0472">Membrane</keyword>
<organism evidence="10 11">
    <name type="scientific">Macrophomina phaseolina (strain MS6)</name>
    <name type="common">Charcoal rot fungus</name>
    <dbReference type="NCBI Taxonomy" id="1126212"/>
    <lineage>
        <taxon>Eukaryota</taxon>
        <taxon>Fungi</taxon>
        <taxon>Dikarya</taxon>
        <taxon>Ascomycota</taxon>
        <taxon>Pezizomycotina</taxon>
        <taxon>Dothideomycetes</taxon>
        <taxon>Dothideomycetes incertae sedis</taxon>
        <taxon>Botryosphaeriales</taxon>
        <taxon>Botryosphaeriaceae</taxon>
        <taxon>Macrophomina</taxon>
    </lineage>
</organism>
<keyword evidence="6 8" id="KW-1133">Transmembrane helix</keyword>
<dbReference type="GO" id="GO:0008374">
    <property type="term" value="F:O-acyltransferase activity"/>
    <property type="evidence" value="ECO:0007669"/>
    <property type="project" value="InterPro"/>
</dbReference>
<dbReference type="InParanoid" id="K2RC00"/>
<proteinExistence type="inferred from homology"/>
<dbReference type="Pfam" id="PF13813">
    <property type="entry name" value="MBOAT_2"/>
    <property type="match status" value="1"/>
</dbReference>
<name>K2RC00_MACPH</name>
<dbReference type="PANTHER" id="PTHR31595:SF57">
    <property type="entry name" value="OS04G0481900 PROTEIN"/>
    <property type="match status" value="1"/>
</dbReference>
<dbReference type="HOGENOM" id="CLU_032731_1_1_1"/>
<dbReference type="GO" id="GO:0016020">
    <property type="term" value="C:membrane"/>
    <property type="evidence" value="ECO:0007669"/>
    <property type="project" value="UniProtKB-SubCell"/>
</dbReference>
<dbReference type="Proteomes" id="UP000007129">
    <property type="component" value="Unassembled WGS sequence"/>
</dbReference>
<feature type="transmembrane region" description="Helical" evidence="8">
    <location>
        <begin position="319"/>
        <end position="340"/>
    </location>
</feature>
<sequence>MAAPKSDTHASLSSFSAAAVPPSFFGHAISPLDFHACLALSFITAVLTPCFRRGSAQRYGMLALQLYFTVQAYLATVPPTGNLAVAYSSGVLLGNLTLRFLDRLYLHVPEEAFRRVHSSGVEEKPETLSPSQKLWWSAELLTTTRGVGWNWRVPGTPKAASRARAAFVFDRGVRWVAMYGSVWLAERICAGILDEWAQLPDGWTKRGLLALTHNTAFLYVFVVLLLALTVYTHFAMLTLPAALLCVGIGIGPARWRQPEAWPATFGSLAEAYSLRRFWSHCWHQQVRRTLGVPAAFVLSILPAPLRTSSRLPARLFRRYFGLLLAFLLSGAFHTVGHSAVLRARRGSGDDDAQLRVWGEMPFFLAQGVGIMLEDLLCHMLGVDDRRGVGRARRLVGYIVTAAWYGWTRVQLKAVPMAATFGISDGRGPLLETVELVRVSLAAIPGNFVKMGMEQLV</sequence>
<comment type="similarity">
    <text evidence="3">Belongs to the wax synthase family.</text>
</comment>
<keyword evidence="5 8" id="KW-0812">Transmembrane</keyword>
<dbReference type="VEuPathDB" id="FungiDB:MPH_12531"/>
<dbReference type="AlphaFoldDB" id="K2RC00"/>